<dbReference type="KEGG" id="marq:MARGE09_P1415"/>
<protein>
    <recommendedName>
        <fullName evidence="3">Outer membrane protein beta-barrel domain-containing protein</fullName>
    </recommendedName>
</protein>
<dbReference type="InterPro" id="IPR027385">
    <property type="entry name" value="Beta-barrel_OMP"/>
</dbReference>
<evidence type="ECO:0000256" key="2">
    <source>
        <dbReference type="SAM" id="SignalP"/>
    </source>
</evidence>
<dbReference type="SUPFAM" id="SSF56925">
    <property type="entry name" value="OMPA-like"/>
    <property type="match status" value="1"/>
</dbReference>
<feature type="domain" description="Outer membrane protein beta-barrel" evidence="3">
    <location>
        <begin position="16"/>
        <end position="203"/>
    </location>
</feature>
<evidence type="ECO:0000256" key="1">
    <source>
        <dbReference type="ARBA" id="ARBA00022729"/>
    </source>
</evidence>
<organism evidence="4 5">
    <name type="scientific">Marinagarivorans cellulosilyticus</name>
    <dbReference type="NCBI Taxonomy" id="2721545"/>
    <lineage>
        <taxon>Bacteria</taxon>
        <taxon>Pseudomonadati</taxon>
        <taxon>Pseudomonadota</taxon>
        <taxon>Gammaproteobacteria</taxon>
        <taxon>Cellvibrionales</taxon>
        <taxon>Cellvibrionaceae</taxon>
        <taxon>Marinagarivorans</taxon>
    </lineage>
</organism>
<name>A0AAN1WGL8_9GAMM</name>
<reference evidence="4 5" key="1">
    <citation type="journal article" date="2022" name="IScience">
        <title>An ultrasensitive nanofiber-based assay for enzymatic hydrolysis and deep-sea microbial degradation of cellulose.</title>
        <authorList>
            <person name="Tsudome M."/>
            <person name="Tachioka M."/>
            <person name="Miyazaki M."/>
            <person name="Uchimura K."/>
            <person name="Tsuda M."/>
            <person name="Takaki Y."/>
            <person name="Deguchi S."/>
        </authorList>
    </citation>
    <scope>NUCLEOTIDE SEQUENCE [LARGE SCALE GENOMIC DNA]</scope>
    <source>
        <strain evidence="4 5">GE09</strain>
    </source>
</reference>
<proteinExistence type="predicted"/>
<accession>A0AAN1WGL8</accession>
<keyword evidence="1 2" id="KW-0732">Signal</keyword>
<keyword evidence="5" id="KW-1185">Reference proteome</keyword>
<evidence type="ECO:0000259" key="3">
    <source>
        <dbReference type="Pfam" id="PF13505"/>
    </source>
</evidence>
<feature type="chain" id="PRO_5042849310" description="Outer membrane protein beta-barrel domain-containing protein" evidence="2">
    <location>
        <begin position="24"/>
        <end position="203"/>
    </location>
</feature>
<dbReference type="AlphaFoldDB" id="A0AAN1WGL8"/>
<dbReference type="Proteomes" id="UP001320119">
    <property type="component" value="Chromosome"/>
</dbReference>
<dbReference type="RefSeq" id="WP_236986688.1">
    <property type="nucleotide sequence ID" value="NZ_AP023086.1"/>
</dbReference>
<feature type="signal peptide" evidence="2">
    <location>
        <begin position="1"/>
        <end position="23"/>
    </location>
</feature>
<dbReference type="Pfam" id="PF13505">
    <property type="entry name" value="OMP_b-brl"/>
    <property type="match status" value="1"/>
</dbReference>
<gene>
    <name evidence="4" type="ORF">MARGE09_P1415</name>
</gene>
<sequence length="203" mass="22333">MKLKNLACSAVFFSILLIGHAQAQNIADTGWYVGGKLSQVDLELQYRSMDPLEFDGPMLEARGGFRFSPYFALESTLGLTPSGSTNSDYIDDSALLKFSTAAKLIAPVSDKVQLYANAGLALLSFAYETRDNYSYNDDTESYVGNCFLLGLGVEFEVAPHLILHVAYDSITGELEHSDDDYYNSNVDLDATFSQIGVGLHYQF</sequence>
<dbReference type="InterPro" id="IPR011250">
    <property type="entry name" value="OMP/PagP_B-barrel"/>
</dbReference>
<evidence type="ECO:0000313" key="4">
    <source>
        <dbReference type="EMBL" id="BCD97214.1"/>
    </source>
</evidence>
<dbReference type="EMBL" id="AP023086">
    <property type="protein sequence ID" value="BCD97214.1"/>
    <property type="molecule type" value="Genomic_DNA"/>
</dbReference>
<dbReference type="Gene3D" id="2.40.160.20">
    <property type="match status" value="1"/>
</dbReference>
<evidence type="ECO:0000313" key="5">
    <source>
        <dbReference type="Proteomes" id="UP001320119"/>
    </source>
</evidence>